<dbReference type="Proteomes" id="UP000070263">
    <property type="component" value="Unassembled WGS sequence"/>
</dbReference>
<evidence type="ECO:0000313" key="1">
    <source>
        <dbReference type="EMBL" id="KXB06964.1"/>
    </source>
</evidence>
<name>A0A133VKJ8_9EURY</name>
<evidence type="ECO:0008006" key="3">
    <source>
        <dbReference type="Google" id="ProtNLM"/>
    </source>
</evidence>
<protein>
    <recommendedName>
        <fullName evidence="3">Mutator family transposase</fullName>
    </recommendedName>
</protein>
<gene>
    <name evidence="1" type="ORF">AKJ51_02365</name>
</gene>
<reference evidence="1 2" key="1">
    <citation type="journal article" date="2016" name="Sci. Rep.">
        <title>Metabolic traits of an uncultured archaeal lineage -MSBL1- from brine pools of the Red Sea.</title>
        <authorList>
            <person name="Mwirichia R."/>
            <person name="Alam I."/>
            <person name="Rashid M."/>
            <person name="Vinu M."/>
            <person name="Ba-Alawi W."/>
            <person name="Anthony Kamau A."/>
            <person name="Kamanda Ngugi D."/>
            <person name="Goker M."/>
            <person name="Klenk H.P."/>
            <person name="Bajic V."/>
            <person name="Stingl U."/>
        </authorList>
    </citation>
    <scope>NUCLEOTIDE SEQUENCE [LARGE SCALE GENOMIC DNA]</scope>
    <source>
        <strain evidence="1">SCGC-AAA382A20</strain>
    </source>
</reference>
<dbReference type="EMBL" id="LHYE01000022">
    <property type="protein sequence ID" value="KXB06964.1"/>
    <property type="molecule type" value="Genomic_DNA"/>
</dbReference>
<organism evidence="1 2">
    <name type="scientific">candidate division MSBL1 archaeon SCGC-AAA382A20</name>
    <dbReference type="NCBI Taxonomy" id="1698280"/>
    <lineage>
        <taxon>Archaea</taxon>
        <taxon>Methanobacteriati</taxon>
        <taxon>Methanobacteriota</taxon>
        <taxon>candidate division MSBL1</taxon>
    </lineage>
</organism>
<comment type="caution">
    <text evidence="1">The sequence shown here is derived from an EMBL/GenBank/DDBJ whole genome shotgun (WGS) entry which is preliminary data.</text>
</comment>
<accession>A0A133VKJ8</accession>
<evidence type="ECO:0000313" key="2">
    <source>
        <dbReference type="Proteomes" id="UP000070263"/>
    </source>
</evidence>
<proteinExistence type="predicted"/>
<sequence length="190" mass="22443">MRIAGLSIGKYESEWDKLFKPLKESFKKFEDKIFLLVTDGDANILKGLKGVRILFQRCLWHLPYQMKYYLWKDKVKRKGKQWYHMLGEIFDITAIRHGVGDEKEIKAIIEAKTRRLDKLIEYCEEHAYQHCKSYLENGEGDMFTAFRKKLKGKTTSKVERVMRTVNLRINVGKWNPKGALNAVKVRLAHY</sequence>
<dbReference type="AlphaFoldDB" id="A0A133VKJ8"/>
<keyword evidence="2" id="KW-1185">Reference proteome</keyword>